<dbReference type="Pfam" id="PF13639">
    <property type="entry name" value="zf-RING_2"/>
    <property type="match status" value="1"/>
</dbReference>
<dbReference type="CDD" id="cd16448">
    <property type="entry name" value="RING-H2"/>
    <property type="match status" value="1"/>
</dbReference>
<dbReference type="SUPFAM" id="SSF57850">
    <property type="entry name" value="RING/U-box"/>
    <property type="match status" value="1"/>
</dbReference>
<feature type="compositionally biased region" description="Basic and acidic residues" evidence="5">
    <location>
        <begin position="581"/>
        <end position="595"/>
    </location>
</feature>
<evidence type="ECO:0000256" key="6">
    <source>
        <dbReference type="SAM" id="Phobius"/>
    </source>
</evidence>
<keyword evidence="6" id="KW-0472">Membrane</keyword>
<dbReference type="Gene3D" id="3.30.40.10">
    <property type="entry name" value="Zinc/RING finger domain, C3HC4 (zinc finger)"/>
    <property type="match status" value="1"/>
</dbReference>
<dbReference type="Proteomes" id="UP000658997">
    <property type="component" value="Unassembled WGS sequence"/>
</dbReference>
<evidence type="ECO:0000259" key="7">
    <source>
        <dbReference type="PROSITE" id="PS50089"/>
    </source>
</evidence>
<proteinExistence type="predicted"/>
<keyword evidence="3" id="KW-0862">Zinc</keyword>
<organism evidence="8 9">
    <name type="scientific">Ustilago bromivora</name>
    <dbReference type="NCBI Taxonomy" id="307758"/>
    <lineage>
        <taxon>Eukaryota</taxon>
        <taxon>Fungi</taxon>
        <taxon>Dikarya</taxon>
        <taxon>Basidiomycota</taxon>
        <taxon>Ustilaginomycotina</taxon>
        <taxon>Ustilaginomycetes</taxon>
        <taxon>Ustilaginales</taxon>
        <taxon>Ustilaginaceae</taxon>
        <taxon>Ustilago</taxon>
    </lineage>
</organism>
<evidence type="ECO:0000256" key="3">
    <source>
        <dbReference type="ARBA" id="ARBA00022833"/>
    </source>
</evidence>
<keyword evidence="1" id="KW-0479">Metal-binding</keyword>
<evidence type="ECO:0000256" key="2">
    <source>
        <dbReference type="ARBA" id="ARBA00022771"/>
    </source>
</evidence>
<feature type="region of interest" description="Disordered" evidence="5">
    <location>
        <begin position="278"/>
        <end position="342"/>
    </location>
</feature>
<dbReference type="InterPro" id="IPR013083">
    <property type="entry name" value="Znf_RING/FYVE/PHD"/>
</dbReference>
<reference evidence="8" key="1">
    <citation type="submission" date="2018-08" db="EMBL/GenBank/DDBJ databases">
        <authorList>
            <person name="Guldener U."/>
        </authorList>
    </citation>
    <scope>NUCLEOTIDE SEQUENCE</scope>
    <source>
        <strain evidence="8">UB2</strain>
    </source>
</reference>
<dbReference type="InterPro" id="IPR001841">
    <property type="entry name" value="Znf_RING"/>
</dbReference>
<dbReference type="InterPro" id="IPR053238">
    <property type="entry name" value="RING-H2_zinc_finger"/>
</dbReference>
<feature type="domain" description="RING-type" evidence="7">
    <location>
        <begin position="423"/>
        <end position="473"/>
    </location>
</feature>
<keyword evidence="6" id="KW-1133">Transmembrane helix</keyword>
<comment type="caution">
    <text evidence="8">The sequence shown here is derived from an EMBL/GenBank/DDBJ whole genome shotgun (WGS) entry which is preliminary data.</text>
</comment>
<evidence type="ECO:0000256" key="4">
    <source>
        <dbReference type="PROSITE-ProRule" id="PRU00175"/>
    </source>
</evidence>
<keyword evidence="2 4" id="KW-0863">Zinc-finger</keyword>
<keyword evidence="9" id="KW-1185">Reference proteome</keyword>
<accession>A0A8H8QRU5</accession>
<feature type="region of interest" description="Disordered" evidence="5">
    <location>
        <begin position="536"/>
        <end position="599"/>
    </location>
</feature>
<dbReference type="GO" id="GO:0008270">
    <property type="term" value="F:zinc ion binding"/>
    <property type="evidence" value="ECO:0007669"/>
    <property type="project" value="UniProtKB-KW"/>
</dbReference>
<evidence type="ECO:0000313" key="8">
    <source>
        <dbReference type="EMBL" id="SYW82823.1"/>
    </source>
</evidence>
<feature type="transmembrane region" description="Helical" evidence="6">
    <location>
        <begin position="167"/>
        <end position="187"/>
    </location>
</feature>
<gene>
    <name evidence="8" type="ORF">UBRO2_04945</name>
</gene>
<feature type="compositionally biased region" description="Basic residues" evidence="5">
    <location>
        <begin position="402"/>
        <end position="411"/>
    </location>
</feature>
<keyword evidence="6" id="KW-0812">Transmembrane</keyword>
<evidence type="ECO:0000313" key="9">
    <source>
        <dbReference type="Proteomes" id="UP000658997"/>
    </source>
</evidence>
<feature type="transmembrane region" description="Helical" evidence="6">
    <location>
        <begin position="651"/>
        <end position="670"/>
    </location>
</feature>
<dbReference type="PANTHER" id="PTHR14155:SF627">
    <property type="entry name" value="OS06G0192800 PROTEIN"/>
    <property type="match status" value="1"/>
</dbReference>
<evidence type="ECO:0000256" key="5">
    <source>
        <dbReference type="SAM" id="MobiDB-lite"/>
    </source>
</evidence>
<evidence type="ECO:0000256" key="1">
    <source>
        <dbReference type="ARBA" id="ARBA00022723"/>
    </source>
</evidence>
<feature type="compositionally biased region" description="Polar residues" evidence="5">
    <location>
        <begin position="360"/>
        <end position="371"/>
    </location>
</feature>
<feature type="compositionally biased region" description="Low complexity" evidence="5">
    <location>
        <begin position="539"/>
        <end position="564"/>
    </location>
</feature>
<feature type="transmembrane region" description="Helical" evidence="6">
    <location>
        <begin position="66"/>
        <end position="87"/>
    </location>
</feature>
<dbReference type="EMBL" id="ULHB01000131">
    <property type="protein sequence ID" value="SYW82823.1"/>
    <property type="molecule type" value="Genomic_DNA"/>
</dbReference>
<protein>
    <recommendedName>
        <fullName evidence="7">RING-type domain-containing protein</fullName>
    </recommendedName>
</protein>
<feature type="transmembrane region" description="Helical" evidence="6">
    <location>
        <begin position="107"/>
        <end position="130"/>
    </location>
</feature>
<sequence length="671" mass="71208">MSTNAEPAMVVVDDGHAPALATNTHNDGAPLERRPSLTEALTLRRNLLQSLWTGVKQLPRGRRIVLMIRLAVSFAQIVAYIPILALPGSNRTSPSHEEGRVCIPDSLFKYIVVHIVRLALDIPVELYLGLSPHRTRQGRRAGPEAHAAAERSRPLGSEYLDIKVGKISTLLGIASLVIFFVGNAIVYSSTECSLPPAEAVPLFWAALSSLIIVYIFIVEIAVLAFLIVCALPLLIVIMRALGLQHRLPQGELHPETGKIDQSEVDKRAELVYYTPAEEDEVGQGAEGEVSGQAEPGTPTSQLNSTLEEARQVAAGGDPAAVRPGLGSRRPTQESIQSASEAALGPFGRLTRLIIARRRSSPTTSGRNNHGKSSATPAASSYAATPTAESNHPSSATTNTKSKTSKKGKLKYPLHPLPAHRATCPICLCDFEEPEPDQGLEPEPLRLLECGHVMHRSCVDQWLTTVSGRCPVCQKAVIPEMESKRAETTANANANADARVNQNESLAGVQVAEVPNGQPINEHGETPTAARIESVDAANVSSTTAETTAKTSAAVSAPATTEVEAPVSPSSPLSETVMAKPDNADSSHGFEWRLDSSPEPQAAKLPGDYAEGACSAPSSCRSQSFTSGFALAISASVSYVFCSTLGPSLPFTAADAFLFLALAFLPLFAAAE</sequence>
<feature type="transmembrane region" description="Helical" evidence="6">
    <location>
        <begin position="207"/>
        <end position="237"/>
    </location>
</feature>
<name>A0A8H8QRU5_9BASI</name>
<feature type="region of interest" description="Disordered" evidence="5">
    <location>
        <begin position="357"/>
        <end position="413"/>
    </location>
</feature>
<feature type="compositionally biased region" description="Polar residues" evidence="5">
    <location>
        <begin position="297"/>
        <end position="306"/>
    </location>
</feature>
<feature type="compositionally biased region" description="Low complexity" evidence="5">
    <location>
        <begin position="372"/>
        <end position="401"/>
    </location>
</feature>
<dbReference type="SMART" id="SM00184">
    <property type="entry name" value="RING"/>
    <property type="match status" value="1"/>
</dbReference>
<dbReference type="PROSITE" id="PS50089">
    <property type="entry name" value="ZF_RING_2"/>
    <property type="match status" value="1"/>
</dbReference>
<dbReference type="PANTHER" id="PTHR14155">
    <property type="entry name" value="RING FINGER DOMAIN-CONTAINING"/>
    <property type="match status" value="1"/>
</dbReference>
<dbReference type="AlphaFoldDB" id="A0A8H8QRU5"/>